<protein>
    <recommendedName>
        <fullName evidence="5">ABC transporter substrate-binding protein</fullName>
    </recommendedName>
</protein>
<organism evidence="3 4">
    <name type="scientific">Bordetella bronchialis</name>
    <dbReference type="NCBI Taxonomy" id="463025"/>
    <lineage>
        <taxon>Bacteria</taxon>
        <taxon>Pseudomonadati</taxon>
        <taxon>Pseudomonadota</taxon>
        <taxon>Betaproteobacteria</taxon>
        <taxon>Burkholderiales</taxon>
        <taxon>Alcaligenaceae</taxon>
        <taxon>Bordetella</taxon>
    </lineage>
</organism>
<proteinExistence type="inferred from homology"/>
<keyword evidence="2" id="KW-0732">Signal</keyword>
<dbReference type="SUPFAM" id="SSF53850">
    <property type="entry name" value="Periplasmic binding protein-like II"/>
    <property type="match status" value="1"/>
</dbReference>
<evidence type="ECO:0000256" key="2">
    <source>
        <dbReference type="SAM" id="SignalP"/>
    </source>
</evidence>
<evidence type="ECO:0008006" key="5">
    <source>
        <dbReference type="Google" id="ProtNLM"/>
    </source>
</evidence>
<evidence type="ECO:0000256" key="1">
    <source>
        <dbReference type="ARBA" id="ARBA00006987"/>
    </source>
</evidence>
<dbReference type="Gene3D" id="3.40.190.10">
    <property type="entry name" value="Periplasmic binding protein-like II"/>
    <property type="match status" value="1"/>
</dbReference>
<feature type="signal peptide" evidence="2">
    <location>
        <begin position="1"/>
        <end position="23"/>
    </location>
</feature>
<reference evidence="3 4" key="1">
    <citation type="submission" date="2016-06" db="EMBL/GenBank/DDBJ databases">
        <title>Complete genome sequences of Bordetella bronchialis and Bordetella flabilis.</title>
        <authorList>
            <person name="LiPuma J.J."/>
            <person name="Spilker T."/>
        </authorList>
    </citation>
    <scope>NUCLEOTIDE SEQUENCE [LARGE SCALE GENOMIC DNA]</scope>
    <source>
        <strain evidence="3 4">AU17976</strain>
    </source>
</reference>
<dbReference type="InterPro" id="IPR005064">
    <property type="entry name" value="BUG"/>
</dbReference>
<dbReference type="Gene3D" id="3.40.190.150">
    <property type="entry name" value="Bordetella uptake gene, domain 1"/>
    <property type="match status" value="1"/>
</dbReference>
<feature type="chain" id="PRO_5008258457" description="ABC transporter substrate-binding protein" evidence="2">
    <location>
        <begin position="24"/>
        <end position="325"/>
    </location>
</feature>
<dbReference type="EMBL" id="CP016171">
    <property type="protein sequence ID" value="ANN73198.1"/>
    <property type="molecule type" value="Genomic_DNA"/>
</dbReference>
<dbReference type="AlphaFoldDB" id="A0A193G0M2"/>
<dbReference type="STRING" id="463025.BAU08_19245"/>
<comment type="similarity">
    <text evidence="1">Belongs to the UPF0065 (bug) family.</text>
</comment>
<evidence type="ECO:0000313" key="3">
    <source>
        <dbReference type="EMBL" id="ANN73198.1"/>
    </source>
</evidence>
<gene>
    <name evidence="3" type="ORF">BAU08_19245</name>
</gene>
<dbReference type="PIRSF" id="PIRSF017082">
    <property type="entry name" value="YflP"/>
    <property type="match status" value="1"/>
</dbReference>
<dbReference type="RefSeq" id="WP_066671047.1">
    <property type="nucleotide sequence ID" value="NZ_CP016171.1"/>
</dbReference>
<dbReference type="Pfam" id="PF03401">
    <property type="entry name" value="TctC"/>
    <property type="match status" value="1"/>
</dbReference>
<dbReference type="PANTHER" id="PTHR42928:SF5">
    <property type="entry name" value="BLR1237 PROTEIN"/>
    <property type="match status" value="1"/>
</dbReference>
<dbReference type="PANTHER" id="PTHR42928">
    <property type="entry name" value="TRICARBOXYLATE-BINDING PROTEIN"/>
    <property type="match status" value="1"/>
</dbReference>
<evidence type="ECO:0000313" key="4">
    <source>
        <dbReference type="Proteomes" id="UP000092213"/>
    </source>
</evidence>
<dbReference type="Proteomes" id="UP000092213">
    <property type="component" value="Chromosome"/>
</dbReference>
<dbReference type="CDD" id="cd13578">
    <property type="entry name" value="PBP2_Bug27"/>
    <property type="match status" value="1"/>
</dbReference>
<dbReference type="InterPro" id="IPR042100">
    <property type="entry name" value="Bug_dom1"/>
</dbReference>
<sequence length="325" mass="33630">MKRLLAAFLASTAALLATPGAAAGDYPDRPIRLIMPFSPGGPTDMVARVLAQHAGQRLGQTIIVENRAGANGIIGTGAVASAPPDGYTLLLAPTSHTINPSLYKKLPYDTVRDFASVIYVGNSPGLVLVVGNQVPAQSVQELIELTKKPGASVAYGSAGNGNLLHLAGEYFNRATGARMLHVPYKGAGAIIAGLYSGEIQAAFLGPPQAAELIQGGKLRGLAVTSPKRIPQLPQLPAIAESGFPGYDFDGGIQAAIYAPAGTPPAILAKLNEAFNAVLKEPEIRDRFATLALDIAGGPPSVLDKQVATRMALYAGLVRQAGIEPE</sequence>
<accession>A0A193G0M2</accession>
<name>A0A193G0M2_9BORD</name>